<dbReference type="PANTHER" id="PTHR46696">
    <property type="entry name" value="P450, PUTATIVE (EUROFUNG)-RELATED"/>
    <property type="match status" value="1"/>
</dbReference>
<dbReference type="PROSITE" id="PS00086">
    <property type="entry name" value="CYTOCHROME_P450"/>
    <property type="match status" value="1"/>
</dbReference>
<dbReference type="FunFam" id="1.10.630.10:FF:000018">
    <property type="entry name" value="Cytochrome P450 monooxygenase"/>
    <property type="match status" value="1"/>
</dbReference>
<dbReference type="SUPFAM" id="SSF48264">
    <property type="entry name" value="Cytochrome P450"/>
    <property type="match status" value="1"/>
</dbReference>
<evidence type="ECO:0000256" key="8">
    <source>
        <dbReference type="ARBA" id="ARBA00043906"/>
    </source>
</evidence>
<dbReference type="PRINTS" id="PR00385">
    <property type="entry name" value="P450"/>
</dbReference>
<keyword evidence="12" id="KW-1185">Reference proteome</keyword>
<dbReference type="RefSeq" id="WP_163043758.1">
    <property type="nucleotide sequence ID" value="NZ_JAAAMJ010000005.1"/>
</dbReference>
<sequence length="436" mass="47319">MTASLGGALAPDLSRVEGPADGDGVALPTESFDLRALPAVFHDDPYRTYRALRDTEPVKRLPDGQGVFLTRHADCLAVYKDTRLFTSSKSEEFRPKFGATPLYEHHTTSLVFNDAPLHTRVRKIIAGALTPRAIAAMEDGLRALIGELVDRLREKAADGQTVDLIEDFAAAIPVEIIGNLLAVPHAERGPLRDWSLAILGALEPVLTDAQLARGNAAVTEFIAYLTGLVAERRMNPGDPATDVLTRLIEGEAGGETLSASELLQNCIFILNAGHETTTNMIGNALVLLSEWPQERTRLIADPSLMRTAVEEVLRFESSNQLGNRAASEDCEIGETPIQAGTSITLCIGAANRDPQAFADPDRFDVGRQPNRHLAFGMGPHQCAGMNLARLEGRIALEMFLAAFPDYRLAGPPVRGGRVRFRGYQSIPAELTPQMVR</sequence>
<dbReference type="PRINTS" id="PR00359">
    <property type="entry name" value="BP450"/>
</dbReference>
<dbReference type="InterPro" id="IPR017972">
    <property type="entry name" value="Cyt_P450_CS"/>
</dbReference>
<comment type="caution">
    <text evidence="11">The sequence shown here is derived from an EMBL/GenBank/DDBJ whole genome shotgun (WGS) entry which is preliminary data.</text>
</comment>
<proteinExistence type="inferred from homology"/>
<dbReference type="PANTHER" id="PTHR46696:SF1">
    <property type="entry name" value="CYTOCHROME P450 YJIB-RELATED"/>
    <property type="match status" value="1"/>
</dbReference>
<evidence type="ECO:0000256" key="2">
    <source>
        <dbReference type="ARBA" id="ARBA00010617"/>
    </source>
</evidence>
<gene>
    <name evidence="11" type="ORF">GTW51_09930</name>
</gene>
<reference evidence="11 12" key="1">
    <citation type="submission" date="2020-01" db="EMBL/GenBank/DDBJ databases">
        <title>Genomes of bacteria type strains.</title>
        <authorList>
            <person name="Chen J."/>
            <person name="Zhu S."/>
            <person name="Chen J."/>
        </authorList>
    </citation>
    <scope>NUCLEOTIDE SEQUENCE [LARGE SCALE GENOMIC DNA]</scope>
    <source>
        <strain evidence="11 12">KCTC 52919</strain>
    </source>
</reference>
<evidence type="ECO:0000313" key="12">
    <source>
        <dbReference type="Proteomes" id="UP000476332"/>
    </source>
</evidence>
<dbReference type="InterPro" id="IPR036396">
    <property type="entry name" value="Cyt_P450_sf"/>
</dbReference>
<dbReference type="AlphaFoldDB" id="A0A6L9MHS5"/>
<keyword evidence="5 9" id="KW-0560">Oxidoreductase</keyword>
<dbReference type="InterPro" id="IPR001128">
    <property type="entry name" value="Cyt_P450"/>
</dbReference>
<dbReference type="Pfam" id="PF00067">
    <property type="entry name" value="p450"/>
    <property type="match status" value="2"/>
</dbReference>
<keyword evidence="6 9" id="KW-0408">Iron</keyword>
<protein>
    <submittedName>
        <fullName evidence="11">Cytochrome P450</fullName>
    </submittedName>
</protein>
<dbReference type="GO" id="GO:0016705">
    <property type="term" value="F:oxidoreductase activity, acting on paired donors, with incorporation or reduction of molecular oxygen"/>
    <property type="evidence" value="ECO:0007669"/>
    <property type="project" value="InterPro"/>
</dbReference>
<accession>A0A6L9MHS5</accession>
<evidence type="ECO:0000256" key="1">
    <source>
        <dbReference type="ARBA" id="ARBA00001971"/>
    </source>
</evidence>
<dbReference type="GO" id="GO:0004497">
    <property type="term" value="F:monooxygenase activity"/>
    <property type="evidence" value="ECO:0007669"/>
    <property type="project" value="UniProtKB-KW"/>
</dbReference>
<dbReference type="Gene3D" id="1.10.630.10">
    <property type="entry name" value="Cytochrome P450"/>
    <property type="match status" value="1"/>
</dbReference>
<evidence type="ECO:0000256" key="10">
    <source>
        <dbReference type="SAM" id="MobiDB-lite"/>
    </source>
</evidence>
<comment type="function">
    <text evidence="8">Cytochromes P450 are a group of heme-thiolate monooxygenases. They oxidize a variety of structurally unrelated compounds, including steroids, fatty acids, and xenobiotics.</text>
</comment>
<keyword evidence="3 9" id="KW-0349">Heme</keyword>
<name>A0A6L9MHS5_9HYPH</name>
<comment type="cofactor">
    <cofactor evidence="1">
        <name>heme</name>
        <dbReference type="ChEBI" id="CHEBI:30413"/>
    </cofactor>
</comment>
<evidence type="ECO:0000256" key="3">
    <source>
        <dbReference type="ARBA" id="ARBA00022617"/>
    </source>
</evidence>
<dbReference type="InterPro" id="IPR002397">
    <property type="entry name" value="Cyt_P450_B"/>
</dbReference>
<evidence type="ECO:0000256" key="9">
    <source>
        <dbReference type="RuleBase" id="RU000461"/>
    </source>
</evidence>
<organism evidence="11 12">
    <name type="scientific">Aurantimonas aggregata</name>
    <dbReference type="NCBI Taxonomy" id="2047720"/>
    <lineage>
        <taxon>Bacteria</taxon>
        <taxon>Pseudomonadati</taxon>
        <taxon>Pseudomonadota</taxon>
        <taxon>Alphaproteobacteria</taxon>
        <taxon>Hyphomicrobiales</taxon>
        <taxon>Aurantimonadaceae</taxon>
        <taxon>Aurantimonas</taxon>
    </lineage>
</organism>
<evidence type="ECO:0000256" key="7">
    <source>
        <dbReference type="ARBA" id="ARBA00023033"/>
    </source>
</evidence>
<evidence type="ECO:0000256" key="4">
    <source>
        <dbReference type="ARBA" id="ARBA00022723"/>
    </source>
</evidence>
<dbReference type="GO" id="GO:0005506">
    <property type="term" value="F:iron ion binding"/>
    <property type="evidence" value="ECO:0007669"/>
    <property type="project" value="InterPro"/>
</dbReference>
<feature type="region of interest" description="Disordered" evidence="10">
    <location>
        <begin position="1"/>
        <end position="24"/>
    </location>
</feature>
<keyword evidence="4 9" id="KW-0479">Metal-binding</keyword>
<evidence type="ECO:0000256" key="5">
    <source>
        <dbReference type="ARBA" id="ARBA00023002"/>
    </source>
</evidence>
<dbReference type="EMBL" id="JAAAMJ010000005">
    <property type="protein sequence ID" value="NDV87020.1"/>
    <property type="molecule type" value="Genomic_DNA"/>
</dbReference>
<evidence type="ECO:0000313" key="11">
    <source>
        <dbReference type="EMBL" id="NDV87020.1"/>
    </source>
</evidence>
<keyword evidence="7 9" id="KW-0503">Monooxygenase</keyword>
<evidence type="ECO:0000256" key="6">
    <source>
        <dbReference type="ARBA" id="ARBA00023004"/>
    </source>
</evidence>
<comment type="similarity">
    <text evidence="2 9">Belongs to the cytochrome P450 family.</text>
</comment>
<dbReference type="GO" id="GO:0020037">
    <property type="term" value="F:heme binding"/>
    <property type="evidence" value="ECO:0007669"/>
    <property type="project" value="InterPro"/>
</dbReference>
<dbReference type="Proteomes" id="UP000476332">
    <property type="component" value="Unassembled WGS sequence"/>
</dbReference>
<dbReference type="CDD" id="cd20625">
    <property type="entry name" value="CYP164-like"/>
    <property type="match status" value="1"/>
</dbReference>